<dbReference type="EMBL" id="NXAO01000046">
    <property type="protein sequence ID" value="PHO14822.1"/>
    <property type="molecule type" value="Genomic_DNA"/>
</dbReference>
<reference evidence="3" key="1">
    <citation type="submission" date="2017-09" db="EMBL/GenBank/DDBJ databases">
        <title>Arcobacter canalis sp. nov., a new species isolated from a water canal contaminated with urban sewage.</title>
        <authorList>
            <person name="Perez-Cataluna A."/>
            <person name="Salas-Masso N."/>
            <person name="Figueras M.J."/>
        </authorList>
    </citation>
    <scope>NUCLEOTIDE SEQUENCE [LARGE SCALE GENOMIC DNA]</scope>
    <source>
        <strain evidence="3">CECT 7727</strain>
    </source>
</reference>
<dbReference type="InterPro" id="IPR003593">
    <property type="entry name" value="AAA+_ATPase"/>
</dbReference>
<proteinExistence type="predicted"/>
<dbReference type="InterPro" id="IPR027417">
    <property type="entry name" value="P-loop_NTPase"/>
</dbReference>
<dbReference type="InterPro" id="IPR008571">
    <property type="entry name" value="HerA-like"/>
</dbReference>
<protein>
    <recommendedName>
        <fullName evidence="1">AAA+ ATPase domain-containing protein</fullName>
    </recommendedName>
</protein>
<accession>A0ABX4M085</accession>
<name>A0ABX4M085_9BACT</name>
<gene>
    <name evidence="2" type="ORF">CPH92_09555</name>
</gene>
<dbReference type="SUPFAM" id="SSF52540">
    <property type="entry name" value="P-loop containing nucleoside triphosphate hydrolases"/>
    <property type="match status" value="1"/>
</dbReference>
<dbReference type="SMART" id="SM00382">
    <property type="entry name" value="AAA"/>
    <property type="match status" value="1"/>
</dbReference>
<evidence type="ECO:0000313" key="3">
    <source>
        <dbReference type="Proteomes" id="UP000224740"/>
    </source>
</evidence>
<dbReference type="Pfam" id="PF00004">
    <property type="entry name" value="AAA"/>
    <property type="match status" value="1"/>
</dbReference>
<sequence length="226" mass="26868">MLHKVKSKIYKKRRGSILIQNKIYTIIGHKGYGKTTLTEKLAILTDKPTIILDPRFQYEENIRRLVFTSVSKFHKFITKRDNYKLFMKHKLELVVNTIDEAEELAETIFKMKNITFVIDEIDMFFDTRTDKKSYFNKLVQYGRHNRIDIITTSRRPANISRNLTALTDIFIFSRLREPNDKKYIKALLDSSYAEMIADLNKFEFLRIEDEKKEIIKTTEKDLQILS</sequence>
<dbReference type="Proteomes" id="UP000224740">
    <property type="component" value="Unassembled WGS sequence"/>
</dbReference>
<comment type="caution">
    <text evidence="2">The sequence shown here is derived from an EMBL/GenBank/DDBJ whole genome shotgun (WGS) entry which is preliminary data.</text>
</comment>
<evidence type="ECO:0000259" key="1">
    <source>
        <dbReference type="SMART" id="SM00382"/>
    </source>
</evidence>
<feature type="domain" description="AAA+ ATPase" evidence="1">
    <location>
        <begin position="20"/>
        <end position="176"/>
    </location>
</feature>
<dbReference type="PANTHER" id="PTHR42957:SF2">
    <property type="entry name" value="HELICASE HERA CENTRAL DOMAIN-CONTAINING PROTEIN"/>
    <property type="match status" value="1"/>
</dbReference>
<organism evidence="2 3">
    <name type="scientific">Malaciobacter marinus</name>
    <dbReference type="NCBI Taxonomy" id="505249"/>
    <lineage>
        <taxon>Bacteria</taxon>
        <taxon>Pseudomonadati</taxon>
        <taxon>Campylobacterota</taxon>
        <taxon>Epsilonproteobacteria</taxon>
        <taxon>Campylobacterales</taxon>
        <taxon>Arcobacteraceae</taxon>
        <taxon>Malaciobacter</taxon>
    </lineage>
</organism>
<evidence type="ECO:0000313" key="2">
    <source>
        <dbReference type="EMBL" id="PHO14822.1"/>
    </source>
</evidence>
<dbReference type="Gene3D" id="3.40.50.300">
    <property type="entry name" value="P-loop containing nucleotide triphosphate hydrolases"/>
    <property type="match status" value="1"/>
</dbReference>
<dbReference type="InterPro" id="IPR003959">
    <property type="entry name" value="ATPase_AAA_core"/>
</dbReference>
<dbReference type="PANTHER" id="PTHR42957">
    <property type="entry name" value="HELICASE MJ1565-RELATED"/>
    <property type="match status" value="1"/>
</dbReference>
<keyword evidence="3" id="KW-1185">Reference proteome</keyword>